<accession>A0A5K7ZR77</accession>
<dbReference type="Gene3D" id="3.40.50.2300">
    <property type="match status" value="1"/>
</dbReference>
<evidence type="ECO:0000313" key="7">
    <source>
        <dbReference type="Proteomes" id="UP000425960"/>
    </source>
</evidence>
<dbReference type="AlphaFoldDB" id="A0A5K7ZR77"/>
<dbReference type="GO" id="GO:0000155">
    <property type="term" value="F:phosphorelay sensor kinase activity"/>
    <property type="evidence" value="ECO:0007669"/>
    <property type="project" value="InterPro"/>
</dbReference>
<dbReference type="SUPFAM" id="SSF47384">
    <property type="entry name" value="Homodimeric domain of signal transducing histidine kinase"/>
    <property type="match status" value="1"/>
</dbReference>
<evidence type="ECO:0000256" key="1">
    <source>
        <dbReference type="ARBA" id="ARBA00000085"/>
    </source>
</evidence>
<gene>
    <name evidence="6" type="ORF">DSCO28_34660</name>
</gene>
<keyword evidence="3 4" id="KW-0597">Phosphoprotein</keyword>
<proteinExistence type="predicted"/>
<dbReference type="SUPFAM" id="SSF52172">
    <property type="entry name" value="CheY-like"/>
    <property type="match status" value="1"/>
</dbReference>
<feature type="modified residue" description="4-aspartylphosphate" evidence="4">
    <location>
        <position position="57"/>
    </location>
</feature>
<dbReference type="EC" id="2.7.13.3" evidence="2"/>
<dbReference type="SMART" id="SM00448">
    <property type="entry name" value="REC"/>
    <property type="match status" value="1"/>
</dbReference>
<dbReference type="InterPro" id="IPR011006">
    <property type="entry name" value="CheY-like_superfamily"/>
</dbReference>
<evidence type="ECO:0000313" key="6">
    <source>
        <dbReference type="EMBL" id="BBO82900.1"/>
    </source>
</evidence>
<dbReference type="EMBL" id="AP021876">
    <property type="protein sequence ID" value="BBO82900.1"/>
    <property type="molecule type" value="Genomic_DNA"/>
</dbReference>
<protein>
    <recommendedName>
        <fullName evidence="2">histidine kinase</fullName>
        <ecNumber evidence="2">2.7.13.3</ecNumber>
    </recommendedName>
</protein>
<evidence type="ECO:0000256" key="3">
    <source>
        <dbReference type="ARBA" id="ARBA00022553"/>
    </source>
</evidence>
<reference evidence="6 7" key="1">
    <citation type="submission" date="2019-11" db="EMBL/GenBank/DDBJ databases">
        <title>Comparative genomics of hydrocarbon-degrading Desulfosarcina strains.</title>
        <authorList>
            <person name="Watanabe M."/>
            <person name="Kojima H."/>
            <person name="Fukui M."/>
        </authorList>
    </citation>
    <scope>NUCLEOTIDE SEQUENCE [LARGE SCALE GENOMIC DNA]</scope>
    <source>
        <strain evidence="6 7">28bB2T</strain>
    </source>
</reference>
<dbReference type="InterPro" id="IPR050595">
    <property type="entry name" value="Bact_response_regulator"/>
</dbReference>
<dbReference type="CDD" id="cd00082">
    <property type="entry name" value="HisKA"/>
    <property type="match status" value="1"/>
</dbReference>
<dbReference type="Pfam" id="PF00072">
    <property type="entry name" value="Response_reg"/>
    <property type="match status" value="1"/>
</dbReference>
<dbReference type="KEGG" id="dov:DSCO28_34660"/>
<dbReference type="CDD" id="cd17569">
    <property type="entry name" value="REC_HupR-like"/>
    <property type="match status" value="1"/>
</dbReference>
<dbReference type="PANTHER" id="PTHR44591:SF19">
    <property type="entry name" value="TWO-COMPONENT RESPONSE REGULATOR-RELATED"/>
    <property type="match status" value="1"/>
</dbReference>
<evidence type="ECO:0000256" key="2">
    <source>
        <dbReference type="ARBA" id="ARBA00012438"/>
    </source>
</evidence>
<dbReference type="InterPro" id="IPR001789">
    <property type="entry name" value="Sig_transdc_resp-reg_receiver"/>
</dbReference>
<dbReference type="InterPro" id="IPR003661">
    <property type="entry name" value="HisK_dim/P_dom"/>
</dbReference>
<feature type="domain" description="Response regulatory" evidence="5">
    <location>
        <begin position="8"/>
        <end position="123"/>
    </location>
</feature>
<organism evidence="6 7">
    <name type="scientific">Desulfosarcina ovata subsp. sediminis</name>
    <dbReference type="NCBI Taxonomy" id="885957"/>
    <lineage>
        <taxon>Bacteria</taxon>
        <taxon>Pseudomonadati</taxon>
        <taxon>Thermodesulfobacteriota</taxon>
        <taxon>Desulfobacteria</taxon>
        <taxon>Desulfobacterales</taxon>
        <taxon>Desulfosarcinaceae</taxon>
        <taxon>Desulfosarcina</taxon>
    </lineage>
</organism>
<evidence type="ECO:0000259" key="5">
    <source>
        <dbReference type="PROSITE" id="PS50110"/>
    </source>
</evidence>
<dbReference type="Gene3D" id="1.10.287.130">
    <property type="match status" value="1"/>
</dbReference>
<evidence type="ECO:0000256" key="4">
    <source>
        <dbReference type="PROSITE-ProRule" id="PRU00169"/>
    </source>
</evidence>
<name>A0A5K7ZR77_9BACT</name>
<comment type="catalytic activity">
    <reaction evidence="1">
        <text>ATP + protein L-histidine = ADP + protein N-phospho-L-histidine.</text>
        <dbReference type="EC" id="2.7.13.3"/>
    </reaction>
</comment>
<dbReference type="Proteomes" id="UP000425960">
    <property type="component" value="Chromosome"/>
</dbReference>
<dbReference type="PANTHER" id="PTHR44591">
    <property type="entry name" value="STRESS RESPONSE REGULATOR PROTEIN 1"/>
    <property type="match status" value="1"/>
</dbReference>
<dbReference type="PROSITE" id="PS50110">
    <property type="entry name" value="RESPONSE_REGULATORY"/>
    <property type="match status" value="1"/>
</dbReference>
<sequence>MNDRPEDTIIYVDDDLFNLKAVERLFRNEPFDFITYDSPVNALNEIKETRPAVIISDQCMPKMNGIEFLLKAKSEQPETVGIILTGHADLESAMTAINKGHVYGYVGKPWNDDEFTAQVNAALKHYHSISWLNELPDLLADEAVQNPKKGKAVQKLTEAVGYELSQPLTIISGYAQLLKNSVKDDDIHHLYISHILFHLNKIDALRNTVNTIAKRVANQNLSSENRNKNHHQR</sequence>
<dbReference type="RefSeq" id="WP_173179533.1">
    <property type="nucleotide sequence ID" value="NZ_AP021876.1"/>
</dbReference>
<dbReference type="InterPro" id="IPR036097">
    <property type="entry name" value="HisK_dim/P_sf"/>
</dbReference>